<dbReference type="Proteomes" id="UP000639643">
    <property type="component" value="Unassembled WGS sequence"/>
</dbReference>
<organism evidence="3 4">
    <name type="scientific">Colletotrichum musicola</name>
    <dbReference type="NCBI Taxonomy" id="2175873"/>
    <lineage>
        <taxon>Eukaryota</taxon>
        <taxon>Fungi</taxon>
        <taxon>Dikarya</taxon>
        <taxon>Ascomycota</taxon>
        <taxon>Pezizomycotina</taxon>
        <taxon>Sordariomycetes</taxon>
        <taxon>Hypocreomycetidae</taxon>
        <taxon>Glomerellales</taxon>
        <taxon>Glomerellaceae</taxon>
        <taxon>Colletotrichum</taxon>
        <taxon>Colletotrichum orchidearum species complex</taxon>
    </lineage>
</organism>
<comment type="caution">
    <text evidence="3">The sequence shown here is derived from an EMBL/GenBank/DDBJ whole genome shotgun (WGS) entry which is preliminary data.</text>
</comment>
<evidence type="ECO:0000259" key="2">
    <source>
        <dbReference type="Pfam" id="PF01266"/>
    </source>
</evidence>
<dbReference type="Gene3D" id="3.30.9.10">
    <property type="entry name" value="D-Amino Acid Oxidase, subunit A, domain 2"/>
    <property type="match status" value="1"/>
</dbReference>
<name>A0A8H6U904_9PEZI</name>
<dbReference type="GO" id="GO:0005770">
    <property type="term" value="C:late endosome"/>
    <property type="evidence" value="ECO:0007669"/>
    <property type="project" value="TreeGrafter"/>
</dbReference>
<gene>
    <name evidence="3" type="ORF">CMUS01_00402</name>
</gene>
<sequence>MPAVKKRTKSKKPSTVASPHRARFLEEALNPSRRIAMDPEAKRNIVIVGEADTGKQGGGIIGSTTAYFLTRHPKYNPSLHRITILEATAIAAGASGKAGGLLALWAYPACLVPLSYRLHRELAAEHGGAERWGYRRVGCGSFEARVTKDKIEKLRQAALKPEAVAPGANDGEQEKGWEKLPKQDEAAEDMLKDSELPRDLDWVDRDAIQSYAEMGSPGATETAQVHPFHFTTSIASLAQEKGVEILLGAHLKKVNSSDAGVQSVEYLDRESGETRTIDGVTDVLVSAGPWTGRLVPASKVSGLRAHSVVYNADVSPYAVFTSIELPPDFVPEHRAAKGQRRRHKRIVDPEIYARPGGEVYACGEPDKNVPLPETADKVQVDEANCDDIISYIATVSPALAAAPVKARQACYLPQVDYGPLIGPTSVPGLWLASGHTCWGIQNGPATGKLMAEYILDGEATSSDISSLDPRKYKC</sequence>
<dbReference type="Pfam" id="PF01266">
    <property type="entry name" value="DAO"/>
    <property type="match status" value="1"/>
</dbReference>
<feature type="region of interest" description="Disordered" evidence="1">
    <location>
        <begin position="1"/>
        <end position="21"/>
    </location>
</feature>
<dbReference type="AlphaFoldDB" id="A0A8H6U904"/>
<keyword evidence="4" id="KW-1185">Reference proteome</keyword>
<dbReference type="OrthoDB" id="498204at2759"/>
<feature type="compositionally biased region" description="Basic residues" evidence="1">
    <location>
        <begin position="1"/>
        <end position="12"/>
    </location>
</feature>
<dbReference type="SUPFAM" id="SSF51905">
    <property type="entry name" value="FAD/NAD(P)-binding domain"/>
    <property type="match status" value="1"/>
</dbReference>
<dbReference type="Gene3D" id="3.50.50.60">
    <property type="entry name" value="FAD/NAD(P)-binding domain"/>
    <property type="match status" value="1"/>
</dbReference>
<protein>
    <submittedName>
        <fullName evidence="3">FAD dependent oxidoreductase</fullName>
    </submittedName>
</protein>
<dbReference type="InterPro" id="IPR036188">
    <property type="entry name" value="FAD/NAD-bd_sf"/>
</dbReference>
<dbReference type="EMBL" id="WIGM01000005">
    <property type="protein sequence ID" value="KAF6845159.1"/>
    <property type="molecule type" value="Genomic_DNA"/>
</dbReference>
<dbReference type="PANTHER" id="PTHR13847:SF150">
    <property type="entry name" value="OXIDOREDUCTASE TDA3-RELATED"/>
    <property type="match status" value="1"/>
</dbReference>
<feature type="region of interest" description="Disordered" evidence="1">
    <location>
        <begin position="161"/>
        <end position="193"/>
    </location>
</feature>
<dbReference type="GO" id="GO:0005829">
    <property type="term" value="C:cytosol"/>
    <property type="evidence" value="ECO:0007669"/>
    <property type="project" value="GOC"/>
</dbReference>
<dbReference type="InterPro" id="IPR006076">
    <property type="entry name" value="FAD-dep_OxRdtase"/>
</dbReference>
<proteinExistence type="predicted"/>
<accession>A0A8H6U904</accession>
<dbReference type="GO" id="GO:0042147">
    <property type="term" value="P:retrograde transport, endosome to Golgi"/>
    <property type="evidence" value="ECO:0007669"/>
    <property type="project" value="TreeGrafter"/>
</dbReference>
<feature type="compositionally biased region" description="Basic and acidic residues" evidence="1">
    <location>
        <begin position="172"/>
        <end position="193"/>
    </location>
</feature>
<evidence type="ECO:0000313" key="3">
    <source>
        <dbReference type="EMBL" id="KAF6845159.1"/>
    </source>
</evidence>
<evidence type="ECO:0000313" key="4">
    <source>
        <dbReference type="Proteomes" id="UP000639643"/>
    </source>
</evidence>
<reference evidence="3" key="1">
    <citation type="journal article" date="2020" name="Phytopathology">
        <title>Genome Sequence Resources of Colletotrichum truncatum, C. plurivorum, C. musicola, and C. sojae: Four Species Pathogenic to Soybean (Glycine max).</title>
        <authorList>
            <person name="Rogerio F."/>
            <person name="Boufleur T.R."/>
            <person name="Ciampi-Guillardi M."/>
            <person name="Sukno S.A."/>
            <person name="Thon M.R."/>
            <person name="Massola Junior N.S."/>
            <person name="Baroncelli R."/>
        </authorList>
    </citation>
    <scope>NUCLEOTIDE SEQUENCE</scope>
    <source>
        <strain evidence="3">LFN0074</strain>
    </source>
</reference>
<feature type="domain" description="FAD dependent oxidoreductase" evidence="2">
    <location>
        <begin position="57"/>
        <end position="452"/>
    </location>
</feature>
<evidence type="ECO:0000256" key="1">
    <source>
        <dbReference type="SAM" id="MobiDB-lite"/>
    </source>
</evidence>
<dbReference type="PANTHER" id="PTHR13847">
    <property type="entry name" value="SARCOSINE DEHYDROGENASE-RELATED"/>
    <property type="match status" value="1"/>
</dbReference>